<dbReference type="Proteomes" id="UP000729733">
    <property type="component" value="Unassembled WGS sequence"/>
</dbReference>
<dbReference type="AlphaFoldDB" id="A0A964BMA1"/>
<evidence type="ECO:0000313" key="12">
    <source>
        <dbReference type="Proteomes" id="UP000729733"/>
    </source>
</evidence>
<gene>
    <name evidence="11" type="ORF">I4641_03025</name>
</gene>
<evidence type="ECO:0000256" key="9">
    <source>
        <dbReference type="RuleBase" id="RU361174"/>
    </source>
</evidence>
<dbReference type="SUPFAM" id="SSF51445">
    <property type="entry name" value="(Trans)glycosidases"/>
    <property type="match status" value="1"/>
</dbReference>
<evidence type="ECO:0000256" key="2">
    <source>
        <dbReference type="ARBA" id="ARBA00007495"/>
    </source>
</evidence>
<dbReference type="PROSITE" id="PS51318">
    <property type="entry name" value="TAT"/>
    <property type="match status" value="1"/>
</dbReference>
<organism evidence="11 12">
    <name type="scientific">Waterburya agarophytonicola KI4</name>
    <dbReference type="NCBI Taxonomy" id="2874699"/>
    <lineage>
        <taxon>Bacteria</taxon>
        <taxon>Bacillati</taxon>
        <taxon>Cyanobacteriota</taxon>
        <taxon>Cyanophyceae</taxon>
        <taxon>Pleurocapsales</taxon>
        <taxon>Hyellaceae</taxon>
        <taxon>Waterburya</taxon>
        <taxon>Waterburya agarophytonicola</taxon>
    </lineage>
</organism>
<keyword evidence="3" id="KW-0858">Xylan degradation</keyword>
<comment type="catalytic activity">
    <reaction evidence="1 9">
        <text>Endohydrolysis of (1-&gt;4)-beta-D-xylosidic linkages in xylans.</text>
        <dbReference type="EC" id="3.2.1.8"/>
    </reaction>
</comment>
<comment type="caution">
    <text evidence="11">The sequence shown here is derived from an EMBL/GenBank/DDBJ whole genome shotgun (WGS) entry which is preliminary data.</text>
</comment>
<evidence type="ECO:0000259" key="10">
    <source>
        <dbReference type="PROSITE" id="PS51760"/>
    </source>
</evidence>
<dbReference type="Gene3D" id="3.20.20.80">
    <property type="entry name" value="Glycosidases"/>
    <property type="match status" value="1"/>
</dbReference>
<feature type="domain" description="GH10" evidence="10">
    <location>
        <begin position="74"/>
        <end position="405"/>
    </location>
</feature>
<keyword evidence="6 9" id="KW-0119">Carbohydrate metabolism</keyword>
<keyword evidence="7 9" id="KW-0326">Glycosidase</keyword>
<keyword evidence="5 9" id="KW-0378">Hydrolase</keyword>
<keyword evidence="8 9" id="KW-0624">Polysaccharide degradation</keyword>
<dbReference type="InterPro" id="IPR001000">
    <property type="entry name" value="GH10_dom"/>
</dbReference>
<sequence length="413" mass="46802">MTKNKYQKGRRSFLLGLGGFSALSLVHKHLSSTAQAEEVREYINNLTKQNNKARGETLRQLAAAKGIKYGGFTQRSHTDISNDQKFQRIFTREYEVVVGGFFGVTVGPFGNNNYNFSQTDAFLNFANQNQLDFRGHPLIWNEFNSDWLINKFKASETTNSEIDTIFTNHIKTIAQRHAGKVSSWDVVNEAIRVEDGRSDNLKDTTKSGVRGEKYRTWLNFLGPDYIERAFKIAAEADPNAILTYNDNGLTYSNPFGSSYEEQRRAAILRLLERLKAKGTPVHALGIQSHLEGHRNKEFDAQKFRKFLSDVASMGIKIIISELDVRDNKLPKNIAERDRAVAEAYYQYLSVVLDEPAVTTIISWGLSDRHTWISSFAPRQDGAAVRPLLLDQQYEPKSAWKAVARALKEAPSRL</sequence>
<reference evidence="11" key="1">
    <citation type="journal article" date="2021" name="Antonie Van Leeuwenhoek">
        <title>Draft genome and description of Waterburya agarophytonicola gen. nov. sp. nov. (Pleurocapsales, Cyanobacteria): a seaweed symbiont.</title>
        <authorList>
            <person name="Bonthond G."/>
            <person name="Shalygin S."/>
            <person name="Bayer T."/>
            <person name="Weinberger F."/>
        </authorList>
    </citation>
    <scope>NUCLEOTIDE SEQUENCE</scope>
    <source>
        <strain evidence="11">KI4</strain>
    </source>
</reference>
<proteinExistence type="inferred from homology"/>
<evidence type="ECO:0000256" key="3">
    <source>
        <dbReference type="ARBA" id="ARBA00022651"/>
    </source>
</evidence>
<dbReference type="PANTHER" id="PTHR31490">
    <property type="entry name" value="GLYCOSYL HYDROLASE"/>
    <property type="match status" value="1"/>
</dbReference>
<dbReference type="InterPro" id="IPR017853">
    <property type="entry name" value="GH"/>
</dbReference>
<dbReference type="PANTHER" id="PTHR31490:SF88">
    <property type="entry name" value="BETA-XYLANASE"/>
    <property type="match status" value="1"/>
</dbReference>
<evidence type="ECO:0000313" key="11">
    <source>
        <dbReference type="EMBL" id="MCC0175953.1"/>
    </source>
</evidence>
<evidence type="ECO:0000256" key="6">
    <source>
        <dbReference type="ARBA" id="ARBA00023277"/>
    </source>
</evidence>
<evidence type="ECO:0000256" key="1">
    <source>
        <dbReference type="ARBA" id="ARBA00000681"/>
    </source>
</evidence>
<comment type="similarity">
    <text evidence="2 9">Belongs to the glycosyl hydrolase 10 (cellulase F) family.</text>
</comment>
<dbReference type="InterPro" id="IPR006311">
    <property type="entry name" value="TAT_signal"/>
</dbReference>
<evidence type="ECO:0000256" key="4">
    <source>
        <dbReference type="ARBA" id="ARBA00022729"/>
    </source>
</evidence>
<dbReference type="SMART" id="SM00633">
    <property type="entry name" value="Glyco_10"/>
    <property type="match status" value="1"/>
</dbReference>
<name>A0A964BMA1_9CYAN</name>
<evidence type="ECO:0000256" key="5">
    <source>
        <dbReference type="ARBA" id="ARBA00022801"/>
    </source>
</evidence>
<keyword evidence="12" id="KW-1185">Reference proteome</keyword>
<dbReference type="GO" id="GO:0045493">
    <property type="term" value="P:xylan catabolic process"/>
    <property type="evidence" value="ECO:0007669"/>
    <property type="project" value="UniProtKB-KW"/>
</dbReference>
<protein>
    <recommendedName>
        <fullName evidence="9">Beta-xylanase</fullName>
        <ecNumber evidence="9">3.2.1.8</ecNumber>
    </recommendedName>
</protein>
<dbReference type="PROSITE" id="PS51760">
    <property type="entry name" value="GH10_2"/>
    <property type="match status" value="1"/>
</dbReference>
<dbReference type="RefSeq" id="WP_229638981.1">
    <property type="nucleotide sequence ID" value="NZ_JADWDC010000005.1"/>
</dbReference>
<dbReference type="EC" id="3.2.1.8" evidence="9"/>
<dbReference type="Pfam" id="PF00331">
    <property type="entry name" value="Glyco_hydro_10"/>
    <property type="match status" value="1"/>
</dbReference>
<dbReference type="EMBL" id="JADWDC010000005">
    <property type="protein sequence ID" value="MCC0175953.1"/>
    <property type="molecule type" value="Genomic_DNA"/>
</dbReference>
<dbReference type="InterPro" id="IPR044846">
    <property type="entry name" value="GH10"/>
</dbReference>
<evidence type="ECO:0000256" key="7">
    <source>
        <dbReference type="ARBA" id="ARBA00023295"/>
    </source>
</evidence>
<evidence type="ECO:0000256" key="8">
    <source>
        <dbReference type="ARBA" id="ARBA00023326"/>
    </source>
</evidence>
<accession>A0A964BMA1</accession>
<dbReference type="GO" id="GO:0031176">
    <property type="term" value="F:endo-1,4-beta-xylanase activity"/>
    <property type="evidence" value="ECO:0007669"/>
    <property type="project" value="UniProtKB-EC"/>
</dbReference>
<keyword evidence="4" id="KW-0732">Signal</keyword>
<dbReference type="PRINTS" id="PR00134">
    <property type="entry name" value="GLHYDRLASE10"/>
</dbReference>